<gene>
    <name evidence="2" type="ORF">ENT89_05715</name>
    <name evidence="1" type="ORF">ENX77_03160</name>
</gene>
<name>A0A7C4WCA5_9EURY</name>
<accession>A0A7C4WCA5</accession>
<sequence>MEIEIDCPICNDRKKHVAEVLKVFEGKFRRRSAEFDAIIMIVKCKDCKTIGIYRRVDSINMENYEFPYEGEI</sequence>
<evidence type="ECO:0000313" key="2">
    <source>
        <dbReference type="EMBL" id="HGU59639.1"/>
    </source>
</evidence>
<proteinExistence type="predicted"/>
<evidence type="ECO:0000313" key="1">
    <source>
        <dbReference type="EMBL" id="HGE66114.1"/>
    </source>
</evidence>
<dbReference type="EMBL" id="DTPI01000022">
    <property type="protein sequence ID" value="HGE66114.1"/>
    <property type="molecule type" value="Genomic_DNA"/>
</dbReference>
<reference evidence="2" key="1">
    <citation type="journal article" date="2020" name="mSystems">
        <title>Genome- and Community-Level Interaction Insights into Carbon Utilization and Element Cycling Functions of Hydrothermarchaeota in Hydrothermal Sediment.</title>
        <authorList>
            <person name="Zhou Z."/>
            <person name="Liu Y."/>
            <person name="Xu W."/>
            <person name="Pan J."/>
            <person name="Luo Z.H."/>
            <person name="Li M."/>
        </authorList>
    </citation>
    <scope>NUCLEOTIDE SEQUENCE [LARGE SCALE GENOMIC DNA]</scope>
    <source>
        <strain evidence="2">SpSt-62</strain>
        <strain evidence="1">SpSt-97</strain>
    </source>
</reference>
<dbReference type="EMBL" id="DTAK01000041">
    <property type="protein sequence ID" value="HGU59639.1"/>
    <property type="molecule type" value="Genomic_DNA"/>
</dbReference>
<dbReference type="AlphaFoldDB" id="A0A7C4WCA5"/>
<organism evidence="2">
    <name type="scientific">Geoglobus ahangari</name>
    <dbReference type="NCBI Taxonomy" id="113653"/>
    <lineage>
        <taxon>Archaea</taxon>
        <taxon>Methanobacteriati</taxon>
        <taxon>Methanobacteriota</taxon>
        <taxon>Archaeoglobi</taxon>
        <taxon>Archaeoglobales</taxon>
        <taxon>Archaeoglobaceae</taxon>
        <taxon>Geoglobus</taxon>
    </lineage>
</organism>
<comment type="caution">
    <text evidence="2">The sequence shown here is derived from an EMBL/GenBank/DDBJ whole genome shotgun (WGS) entry which is preliminary data.</text>
</comment>
<protein>
    <submittedName>
        <fullName evidence="2">Uncharacterized protein</fullName>
    </submittedName>
</protein>